<comment type="caution">
    <text evidence="2">The sequence shown here is derived from an EMBL/GenBank/DDBJ whole genome shotgun (WGS) entry which is preliminary data.</text>
</comment>
<dbReference type="PANTHER" id="PTHR39175">
    <property type="entry name" value="FAMILY PROTEIN, PUTATIVE (AFU_ORTHOLOGUE AFUA_3G15060)-RELATED"/>
    <property type="match status" value="1"/>
</dbReference>
<keyword evidence="3" id="KW-1185">Reference proteome</keyword>
<dbReference type="InterPro" id="IPR037523">
    <property type="entry name" value="VOC_core"/>
</dbReference>
<dbReference type="EMBL" id="JBHRXI010000006">
    <property type="protein sequence ID" value="MFC3613701.1"/>
    <property type="molecule type" value="Genomic_DNA"/>
</dbReference>
<evidence type="ECO:0000259" key="1">
    <source>
        <dbReference type="PROSITE" id="PS51819"/>
    </source>
</evidence>
<dbReference type="PROSITE" id="PS51819">
    <property type="entry name" value="VOC"/>
    <property type="match status" value="1"/>
</dbReference>
<protein>
    <submittedName>
        <fullName evidence="2">VOC family protein</fullName>
    </submittedName>
</protein>
<dbReference type="InterPro" id="IPR004360">
    <property type="entry name" value="Glyas_Fos-R_dOase_dom"/>
</dbReference>
<dbReference type="RefSeq" id="WP_386734890.1">
    <property type="nucleotide sequence ID" value="NZ_JBHRXI010000006.1"/>
</dbReference>
<dbReference type="SUPFAM" id="SSF54593">
    <property type="entry name" value="Glyoxalase/Bleomycin resistance protein/Dihydroxybiphenyl dioxygenase"/>
    <property type="match status" value="1"/>
</dbReference>
<accession>A0ABV7TEJ7</accession>
<organism evidence="2 3">
    <name type="scientific">Lutimaribacter marinistellae</name>
    <dbReference type="NCBI Taxonomy" id="1820329"/>
    <lineage>
        <taxon>Bacteria</taxon>
        <taxon>Pseudomonadati</taxon>
        <taxon>Pseudomonadota</taxon>
        <taxon>Alphaproteobacteria</taxon>
        <taxon>Rhodobacterales</taxon>
        <taxon>Roseobacteraceae</taxon>
        <taxon>Lutimaribacter</taxon>
    </lineage>
</organism>
<proteinExistence type="predicted"/>
<dbReference type="Gene3D" id="3.10.180.10">
    <property type="entry name" value="2,3-Dihydroxybiphenyl 1,2-Dioxygenase, domain 1"/>
    <property type="match status" value="1"/>
</dbReference>
<evidence type="ECO:0000313" key="2">
    <source>
        <dbReference type="EMBL" id="MFC3613701.1"/>
    </source>
</evidence>
<evidence type="ECO:0000313" key="3">
    <source>
        <dbReference type="Proteomes" id="UP001595629"/>
    </source>
</evidence>
<dbReference type="Pfam" id="PF00903">
    <property type="entry name" value="Glyoxalase"/>
    <property type="match status" value="1"/>
</dbReference>
<gene>
    <name evidence="2" type="ORF">ACFORG_07995</name>
</gene>
<feature type="domain" description="VOC" evidence="1">
    <location>
        <begin position="3"/>
        <end position="117"/>
    </location>
</feature>
<dbReference type="PANTHER" id="PTHR39175:SF1">
    <property type="entry name" value="FAMILY PROTEIN, PUTATIVE (AFU_ORTHOLOGUE AFUA_3G15060)-RELATED"/>
    <property type="match status" value="1"/>
</dbReference>
<sequence>MFGLDHIQLAMPAGGEDAARAFWCAGLGLVEIEKPAPLRGRGGLWLALDGAELHLGVEERFAPARKAHPGFAVTDIDIVAERVEATGQTPRWDETIENRRRFFAEDPFGNRLEFLEKD</sequence>
<reference evidence="3" key="1">
    <citation type="journal article" date="2019" name="Int. J. Syst. Evol. Microbiol.">
        <title>The Global Catalogue of Microorganisms (GCM) 10K type strain sequencing project: providing services to taxonomists for standard genome sequencing and annotation.</title>
        <authorList>
            <consortium name="The Broad Institute Genomics Platform"/>
            <consortium name="The Broad Institute Genome Sequencing Center for Infectious Disease"/>
            <person name="Wu L."/>
            <person name="Ma J."/>
        </authorList>
    </citation>
    <scope>NUCLEOTIDE SEQUENCE [LARGE SCALE GENOMIC DNA]</scope>
    <source>
        <strain evidence="3">KCTC 42911</strain>
    </source>
</reference>
<dbReference type="Proteomes" id="UP001595629">
    <property type="component" value="Unassembled WGS sequence"/>
</dbReference>
<name>A0ABV7TEJ7_9RHOB</name>
<dbReference type="InterPro" id="IPR029068">
    <property type="entry name" value="Glyas_Bleomycin-R_OHBP_Dase"/>
</dbReference>